<dbReference type="AlphaFoldDB" id="A0A371FQ68"/>
<dbReference type="Pfam" id="PF00078">
    <property type="entry name" value="RVT_1"/>
    <property type="match status" value="1"/>
</dbReference>
<dbReference type="InterPro" id="IPR026960">
    <property type="entry name" value="RVT-Znf"/>
</dbReference>
<sequence length="556" mass="62876">MVTFYFEEACPIFCLRNFFPSLPNHVLQDLGKGNIKVKEALFAMGNFKAPEEDGLQPIFFIKLARLVGSTVCSLKKSQGSSNSYLSIFVMFPTSFKVLAQRFKGIMESLVNPVIGLPKNLVDLIWTCISTPSMRVIWTDKLVFVVYRLSNKLNLTNTHHLSWTKEALQQFTLSKGIRQGDALSPYLFVLCLERSSQLIELAIENKFWKPICLSREGPKLPHLAFADDIIVFAEANLEQAKIINSCHQLFCSSSSSFCKSMAWQLAPHAPYILDDYDSILKVVEVATIDGNWNWEWLLVKLTRHIVDIILTIMPPRRENDPYILIWKHTSHGNFSLFSAYDFWAKHNVLHNYPTFRIIWTWTGTKRVRCLLWKIVNNGLPTNSLRAHRGINNSAMYLICLIQEESLIHTLRDGTKSVIVDSGSKTCNIGFSQICNVTIIMVVDDLFSLMLHGRGEMIRSSLFLGPLISTFLSPPPRLVRWISPKDGFTKINYDGSFSSTSGLVAAGGIFIDCQSCFIAAFTCKLGHCTIVKALWAIFHGSLWLEVEVSINGVLRMAQ</sequence>
<feature type="domain" description="Reverse transcriptase zinc-binding" evidence="2">
    <location>
        <begin position="333"/>
        <end position="412"/>
    </location>
</feature>
<evidence type="ECO:0000313" key="3">
    <source>
        <dbReference type="EMBL" id="RDX80340.1"/>
    </source>
</evidence>
<evidence type="ECO:0000259" key="1">
    <source>
        <dbReference type="Pfam" id="PF00078"/>
    </source>
</evidence>
<dbReference type="EMBL" id="QJKJ01008249">
    <property type="protein sequence ID" value="RDX80340.1"/>
    <property type="molecule type" value="Genomic_DNA"/>
</dbReference>
<proteinExistence type="predicted"/>
<reference evidence="3" key="1">
    <citation type="submission" date="2018-05" db="EMBL/GenBank/DDBJ databases">
        <title>Draft genome of Mucuna pruriens seed.</title>
        <authorList>
            <person name="Nnadi N.E."/>
            <person name="Vos R."/>
            <person name="Hasami M.H."/>
            <person name="Devisetty U.K."/>
            <person name="Aguiy J.C."/>
        </authorList>
    </citation>
    <scope>NUCLEOTIDE SEQUENCE [LARGE SCALE GENOMIC DNA]</scope>
    <source>
        <strain evidence="3">JCA_2017</strain>
    </source>
</reference>
<organism evidence="3 4">
    <name type="scientific">Mucuna pruriens</name>
    <name type="common">Velvet bean</name>
    <name type="synonym">Dolichos pruriens</name>
    <dbReference type="NCBI Taxonomy" id="157652"/>
    <lineage>
        <taxon>Eukaryota</taxon>
        <taxon>Viridiplantae</taxon>
        <taxon>Streptophyta</taxon>
        <taxon>Embryophyta</taxon>
        <taxon>Tracheophyta</taxon>
        <taxon>Spermatophyta</taxon>
        <taxon>Magnoliopsida</taxon>
        <taxon>eudicotyledons</taxon>
        <taxon>Gunneridae</taxon>
        <taxon>Pentapetalae</taxon>
        <taxon>rosids</taxon>
        <taxon>fabids</taxon>
        <taxon>Fabales</taxon>
        <taxon>Fabaceae</taxon>
        <taxon>Papilionoideae</taxon>
        <taxon>50 kb inversion clade</taxon>
        <taxon>NPAAA clade</taxon>
        <taxon>indigoferoid/millettioid clade</taxon>
        <taxon>Phaseoleae</taxon>
        <taxon>Mucuna</taxon>
    </lineage>
</organism>
<dbReference type="STRING" id="157652.A0A371FQ68"/>
<dbReference type="PANTHER" id="PTHR47723:SF19">
    <property type="entry name" value="POLYNUCLEOTIDYL TRANSFERASE, RIBONUCLEASE H-LIKE SUPERFAMILY PROTEIN"/>
    <property type="match status" value="1"/>
</dbReference>
<gene>
    <name evidence="3" type="ORF">CR513_39120</name>
</gene>
<dbReference type="Pfam" id="PF13966">
    <property type="entry name" value="zf-RVT"/>
    <property type="match status" value="1"/>
</dbReference>
<dbReference type="OrthoDB" id="1113074at2759"/>
<dbReference type="CDD" id="cd06222">
    <property type="entry name" value="RNase_H_like"/>
    <property type="match status" value="1"/>
</dbReference>
<name>A0A371FQ68_MUCPR</name>
<dbReference type="InterPro" id="IPR053151">
    <property type="entry name" value="RNase_H-like"/>
</dbReference>
<keyword evidence="4" id="KW-1185">Reference proteome</keyword>
<accession>A0A371FQ68</accession>
<comment type="caution">
    <text evidence="3">The sequence shown here is derived from an EMBL/GenBank/DDBJ whole genome shotgun (WGS) entry which is preliminary data.</text>
</comment>
<dbReference type="InterPro" id="IPR044730">
    <property type="entry name" value="RNase_H-like_dom_plant"/>
</dbReference>
<evidence type="ECO:0000259" key="2">
    <source>
        <dbReference type="Pfam" id="PF13966"/>
    </source>
</evidence>
<dbReference type="InterPro" id="IPR000477">
    <property type="entry name" value="RT_dom"/>
</dbReference>
<feature type="non-terminal residue" evidence="3">
    <location>
        <position position="1"/>
    </location>
</feature>
<dbReference type="PANTHER" id="PTHR47723">
    <property type="entry name" value="OS05G0353850 PROTEIN"/>
    <property type="match status" value="1"/>
</dbReference>
<protein>
    <submittedName>
        <fullName evidence="3">Mitochondrial protein</fullName>
    </submittedName>
</protein>
<dbReference type="Proteomes" id="UP000257109">
    <property type="component" value="Unassembled WGS sequence"/>
</dbReference>
<evidence type="ECO:0000313" key="4">
    <source>
        <dbReference type="Proteomes" id="UP000257109"/>
    </source>
</evidence>
<feature type="domain" description="Reverse transcriptase" evidence="1">
    <location>
        <begin position="161"/>
        <end position="248"/>
    </location>
</feature>